<accession>A0ABN2LMP8</accession>
<keyword evidence="2" id="KW-0812">Transmembrane</keyword>
<feature type="compositionally biased region" description="Acidic residues" evidence="1">
    <location>
        <begin position="91"/>
        <end position="102"/>
    </location>
</feature>
<evidence type="ECO:0000313" key="4">
    <source>
        <dbReference type="Proteomes" id="UP001500851"/>
    </source>
</evidence>
<evidence type="ECO:0000313" key="3">
    <source>
        <dbReference type="EMBL" id="GAA1791137.1"/>
    </source>
</evidence>
<reference evidence="3 4" key="1">
    <citation type="journal article" date="2019" name="Int. J. Syst. Evol. Microbiol.">
        <title>The Global Catalogue of Microorganisms (GCM) 10K type strain sequencing project: providing services to taxonomists for standard genome sequencing and annotation.</title>
        <authorList>
            <consortium name="The Broad Institute Genomics Platform"/>
            <consortium name="The Broad Institute Genome Sequencing Center for Infectious Disease"/>
            <person name="Wu L."/>
            <person name="Ma J."/>
        </authorList>
    </citation>
    <scope>NUCLEOTIDE SEQUENCE [LARGE SCALE GENOMIC DNA]</scope>
    <source>
        <strain evidence="3 4">JCM 14736</strain>
    </source>
</reference>
<name>A0ABN2LMP8_9MICO</name>
<proteinExistence type="predicted"/>
<feature type="transmembrane region" description="Helical" evidence="2">
    <location>
        <begin position="24"/>
        <end position="42"/>
    </location>
</feature>
<dbReference type="InterPro" id="IPR021449">
    <property type="entry name" value="DUF3099"/>
</dbReference>
<evidence type="ECO:0008006" key="5">
    <source>
        <dbReference type="Google" id="ProtNLM"/>
    </source>
</evidence>
<comment type="caution">
    <text evidence="3">The sequence shown here is derived from an EMBL/GenBank/DDBJ whole genome shotgun (WGS) entry which is preliminary data.</text>
</comment>
<organism evidence="3 4">
    <name type="scientific">Leucobacter iarius</name>
    <dbReference type="NCBI Taxonomy" id="333963"/>
    <lineage>
        <taxon>Bacteria</taxon>
        <taxon>Bacillati</taxon>
        <taxon>Actinomycetota</taxon>
        <taxon>Actinomycetes</taxon>
        <taxon>Micrococcales</taxon>
        <taxon>Microbacteriaceae</taxon>
        <taxon>Leucobacter</taxon>
    </lineage>
</organism>
<sequence length="135" mass="14306">MAEQYRVTSVGAAPAEDRAHRMRAYFIMMTIRIACVASLFFVHGWWVLLSAAGAIILPYFAVLIANAVSTTDGERPDAPSPLQLESAEPPAETDEAADEDPAETLIVIDAPAERRSARPSSASTTDGGDQTGATA</sequence>
<feature type="compositionally biased region" description="Low complexity" evidence="1">
    <location>
        <begin position="118"/>
        <end position="135"/>
    </location>
</feature>
<keyword evidence="2" id="KW-0472">Membrane</keyword>
<gene>
    <name evidence="3" type="ORF">GCM10009768_20190</name>
</gene>
<dbReference type="Proteomes" id="UP001500851">
    <property type="component" value="Unassembled WGS sequence"/>
</dbReference>
<evidence type="ECO:0000256" key="2">
    <source>
        <dbReference type="SAM" id="Phobius"/>
    </source>
</evidence>
<keyword evidence="2" id="KW-1133">Transmembrane helix</keyword>
<dbReference type="Pfam" id="PF11298">
    <property type="entry name" value="DUF3099"/>
    <property type="match status" value="1"/>
</dbReference>
<protein>
    <recommendedName>
        <fullName evidence="5">DUF3099 domain-containing protein</fullName>
    </recommendedName>
</protein>
<evidence type="ECO:0000256" key="1">
    <source>
        <dbReference type="SAM" id="MobiDB-lite"/>
    </source>
</evidence>
<dbReference type="EMBL" id="BAAAOB010000002">
    <property type="protein sequence ID" value="GAA1791137.1"/>
    <property type="molecule type" value="Genomic_DNA"/>
</dbReference>
<dbReference type="RefSeq" id="WP_046456764.1">
    <property type="nucleotide sequence ID" value="NZ_BAAAOB010000002.1"/>
</dbReference>
<feature type="transmembrane region" description="Helical" evidence="2">
    <location>
        <begin position="48"/>
        <end position="68"/>
    </location>
</feature>
<keyword evidence="4" id="KW-1185">Reference proteome</keyword>
<feature type="region of interest" description="Disordered" evidence="1">
    <location>
        <begin position="71"/>
        <end position="135"/>
    </location>
</feature>